<organism evidence="2 3">
    <name type="scientific">Panaeolus cyanescens</name>
    <dbReference type="NCBI Taxonomy" id="181874"/>
    <lineage>
        <taxon>Eukaryota</taxon>
        <taxon>Fungi</taxon>
        <taxon>Dikarya</taxon>
        <taxon>Basidiomycota</taxon>
        <taxon>Agaricomycotina</taxon>
        <taxon>Agaricomycetes</taxon>
        <taxon>Agaricomycetidae</taxon>
        <taxon>Agaricales</taxon>
        <taxon>Agaricineae</taxon>
        <taxon>Galeropsidaceae</taxon>
        <taxon>Panaeolus</taxon>
    </lineage>
</organism>
<evidence type="ECO:0000256" key="1">
    <source>
        <dbReference type="SAM" id="MobiDB-lite"/>
    </source>
</evidence>
<comment type="caution">
    <text evidence="2">The sequence shown here is derived from an EMBL/GenBank/DDBJ whole genome shotgun (WGS) entry which is preliminary data.</text>
</comment>
<proteinExistence type="predicted"/>
<dbReference type="Proteomes" id="UP000284842">
    <property type="component" value="Unassembled WGS sequence"/>
</dbReference>
<accession>A0A409YRQ6</accession>
<gene>
    <name evidence="2" type="ORF">CVT24_002919</name>
</gene>
<dbReference type="EMBL" id="NHTK01000775">
    <property type="protein sequence ID" value="PPR05680.1"/>
    <property type="molecule type" value="Genomic_DNA"/>
</dbReference>
<dbReference type="InParanoid" id="A0A409YRQ6"/>
<name>A0A409YRQ6_9AGAR</name>
<keyword evidence="3" id="KW-1185">Reference proteome</keyword>
<sequence length="244" mass="27026">MIVFGPPPYGVHVNPQCIVYQYLLDYAIASQEFIVAIEKALRPSHHPNSSSTTDLEDTLRGVQADFQNTYDTLREFGPPPPGFTRFIPSISLFTAENLRVLSQLPFFPLCAQDNRAYTSNNDQIVLQPTSAELGPTYAAKSLLPYLNLWPELEEQPQVAANSPPLPGKVAAEAVSGPSLQDRIQVENSFYKATPRDSPVPTPNSPTPIASHHKPGVLKRVKMFVQHGVKRVFKRQRAAERSAHA</sequence>
<evidence type="ECO:0000313" key="2">
    <source>
        <dbReference type="EMBL" id="PPR05680.1"/>
    </source>
</evidence>
<dbReference type="AlphaFoldDB" id="A0A409YRQ6"/>
<feature type="region of interest" description="Disordered" evidence="1">
    <location>
        <begin position="192"/>
        <end position="214"/>
    </location>
</feature>
<evidence type="ECO:0000313" key="3">
    <source>
        <dbReference type="Proteomes" id="UP000284842"/>
    </source>
</evidence>
<reference evidence="2 3" key="1">
    <citation type="journal article" date="2018" name="Evol. Lett.">
        <title>Horizontal gene cluster transfer increased hallucinogenic mushroom diversity.</title>
        <authorList>
            <person name="Reynolds H.T."/>
            <person name="Vijayakumar V."/>
            <person name="Gluck-Thaler E."/>
            <person name="Korotkin H.B."/>
            <person name="Matheny P.B."/>
            <person name="Slot J.C."/>
        </authorList>
    </citation>
    <scope>NUCLEOTIDE SEQUENCE [LARGE SCALE GENOMIC DNA]</scope>
    <source>
        <strain evidence="2 3">2629</strain>
    </source>
</reference>
<protein>
    <submittedName>
        <fullName evidence="2">Uncharacterized protein</fullName>
    </submittedName>
</protein>